<keyword evidence="2" id="KW-1185">Reference proteome</keyword>
<accession>A0ABW9V5X2</accession>
<comment type="caution">
    <text evidence="1">The sequence shown here is derived from an EMBL/GenBank/DDBJ whole genome shotgun (WGS) entry which is preliminary data.</text>
</comment>
<dbReference type="Pfam" id="PF13481">
    <property type="entry name" value="AAA_25"/>
    <property type="match status" value="1"/>
</dbReference>
<dbReference type="EMBL" id="WWCO01000004">
    <property type="protein sequence ID" value="MYM34047.1"/>
    <property type="molecule type" value="Genomic_DNA"/>
</dbReference>
<name>A0ABW9V5X2_9BURK</name>
<protein>
    <submittedName>
        <fullName evidence="1">AAA family ATPase</fullName>
    </submittedName>
</protein>
<dbReference type="RefSeq" id="WP_160989444.1">
    <property type="nucleotide sequence ID" value="NZ_WWCO01000004.1"/>
</dbReference>
<proteinExistence type="predicted"/>
<organism evidence="1 2">
    <name type="scientific">Duganella lactea</name>
    <dbReference type="NCBI Taxonomy" id="2692173"/>
    <lineage>
        <taxon>Bacteria</taxon>
        <taxon>Pseudomonadati</taxon>
        <taxon>Pseudomonadota</taxon>
        <taxon>Betaproteobacteria</taxon>
        <taxon>Burkholderiales</taxon>
        <taxon>Oxalobacteraceae</taxon>
        <taxon>Telluria group</taxon>
        <taxon>Duganella</taxon>
    </lineage>
</organism>
<gene>
    <name evidence="1" type="ORF">GTP38_06805</name>
</gene>
<evidence type="ECO:0000313" key="2">
    <source>
        <dbReference type="Proteomes" id="UP000449678"/>
    </source>
</evidence>
<dbReference type="SUPFAM" id="SSF52540">
    <property type="entry name" value="P-loop containing nucleoside triphosphate hydrolases"/>
    <property type="match status" value="1"/>
</dbReference>
<dbReference type="Gene3D" id="1.10.10.60">
    <property type="entry name" value="Homeodomain-like"/>
    <property type="match status" value="1"/>
</dbReference>
<reference evidence="1 2" key="1">
    <citation type="submission" date="2019-12" db="EMBL/GenBank/DDBJ databases">
        <title>Novel species isolated from a subtropical stream in China.</title>
        <authorList>
            <person name="Lu H."/>
        </authorList>
    </citation>
    <scope>NUCLEOTIDE SEQUENCE [LARGE SCALE GENOMIC DNA]</scope>
    <source>
        <strain evidence="1 2">FT94W</strain>
    </source>
</reference>
<sequence>MLEVVFPVDTELLGAMILAKSIGMIAGMRGGGKSWLAILIAYAIAGKKTLPPWGNGAGLPTVILDGEMRSASLQKRLELIHASNKDDESRQAAEQNLHIISRDCMGVEIGSIDTIEGQRQIDALIPDGIRLIIVDNLSAWTSGGREDGNSWAGIKTWLIAKRIAGVAVLLIHHAGKNGQQRGSSAHEDLLDYSILLTPLPNSADREDTRFSVQHTKLRDNLPELRKTFEYTIWVQDQALQFEVAPAGFQVSAHDAEWLSLHEDGMSYEEIGRKYGVNKSTVSRRLKRLREELDGNDAEAE</sequence>
<dbReference type="Proteomes" id="UP000449678">
    <property type="component" value="Unassembled WGS sequence"/>
</dbReference>
<dbReference type="Gene3D" id="3.40.50.300">
    <property type="entry name" value="P-loop containing nucleotide triphosphate hydrolases"/>
    <property type="match status" value="1"/>
</dbReference>
<dbReference type="InterPro" id="IPR027417">
    <property type="entry name" value="P-loop_NTPase"/>
</dbReference>
<dbReference type="Pfam" id="PF13384">
    <property type="entry name" value="HTH_23"/>
    <property type="match status" value="1"/>
</dbReference>
<evidence type="ECO:0000313" key="1">
    <source>
        <dbReference type="EMBL" id="MYM34047.1"/>
    </source>
</evidence>